<dbReference type="Pfam" id="PF01558">
    <property type="entry name" value="POR"/>
    <property type="match status" value="1"/>
</dbReference>
<dbReference type="Gene3D" id="3.40.920.10">
    <property type="entry name" value="Pyruvate-ferredoxin oxidoreductase, PFOR, domain III"/>
    <property type="match status" value="1"/>
</dbReference>
<reference evidence="4 5" key="1">
    <citation type="submission" date="2017-04" db="EMBL/GenBank/DDBJ databases">
        <authorList>
            <person name="Afonso C.L."/>
            <person name="Miller P.J."/>
            <person name="Scott M.A."/>
            <person name="Spackman E."/>
            <person name="Goraichik I."/>
            <person name="Dimitrov K.M."/>
            <person name="Suarez D.L."/>
            <person name="Swayne D.E."/>
        </authorList>
    </citation>
    <scope>NUCLEOTIDE SEQUENCE [LARGE SCALE GENOMIC DNA]</scope>
    <source>
        <strain evidence="4 5">ToBE</strain>
    </source>
</reference>
<keyword evidence="2" id="KW-0812">Transmembrane</keyword>
<dbReference type="InterPro" id="IPR052554">
    <property type="entry name" value="2-oxoglutarate_synth_KorC"/>
</dbReference>
<feature type="domain" description="Pyruvate/ketoisovalerate oxidoreductase catalytic" evidence="3">
    <location>
        <begin position="11"/>
        <end position="174"/>
    </location>
</feature>
<dbReference type="SUPFAM" id="SSF53323">
    <property type="entry name" value="Pyruvate-ferredoxin oxidoreductase, PFOR, domain III"/>
    <property type="match status" value="1"/>
</dbReference>
<dbReference type="STRING" id="698762.SAMN00808754_1202"/>
<gene>
    <name evidence="4" type="ORF">SAMN00808754_1202</name>
</gene>
<keyword evidence="5" id="KW-1185">Reference proteome</keyword>
<dbReference type="EMBL" id="LT838272">
    <property type="protein sequence ID" value="SMB95275.1"/>
    <property type="molecule type" value="Genomic_DNA"/>
</dbReference>
<evidence type="ECO:0000256" key="1">
    <source>
        <dbReference type="ARBA" id="ARBA00023002"/>
    </source>
</evidence>
<dbReference type="InterPro" id="IPR019752">
    <property type="entry name" value="Pyrv/ketoisovalerate_OxRed_cat"/>
</dbReference>
<name>A0A1W1VPH0_9FIRM</name>
<proteinExistence type="predicted"/>
<evidence type="ECO:0000313" key="4">
    <source>
        <dbReference type="EMBL" id="SMB95275.1"/>
    </source>
</evidence>
<dbReference type="AlphaFoldDB" id="A0A1W1VPH0"/>
<dbReference type="InterPro" id="IPR002869">
    <property type="entry name" value="Pyrv_flavodox_OxRed_cen"/>
</dbReference>
<evidence type="ECO:0000259" key="3">
    <source>
        <dbReference type="Pfam" id="PF01558"/>
    </source>
</evidence>
<protein>
    <submittedName>
        <fullName evidence="4">2-oxoglutarate ferredoxin oxidoreductase subunit gamma</fullName>
    </submittedName>
</protein>
<dbReference type="RefSeq" id="WP_084664782.1">
    <property type="nucleotide sequence ID" value="NZ_LT838272.1"/>
</dbReference>
<dbReference type="PANTHER" id="PTHR42730">
    <property type="entry name" value="2-OXOGLUTARATE SYNTHASE SUBUNIT KORC"/>
    <property type="match status" value="1"/>
</dbReference>
<keyword evidence="2" id="KW-1133">Transmembrane helix</keyword>
<sequence length="186" mass="19687">MRQEIIIAGFGGQGVMLIGEILAYAGMLEGKRVSWMPSYGPEMRGGTANCSVVLTDEEDIGVPVVAEPTVVIAMSEPALQKFAPLVVSGGLLIFSEGLAPQNIRKDVVLMEIPATDIAVRLGEARVANMVFLGALVGATGCVSPKAVISSLKEKLPQRYHSLLPVNERAINEGIRLAHKLRGVVGV</sequence>
<feature type="transmembrane region" description="Helical" evidence="2">
    <location>
        <begin position="6"/>
        <end position="27"/>
    </location>
</feature>
<accession>A0A1W1VPH0</accession>
<evidence type="ECO:0000256" key="2">
    <source>
        <dbReference type="SAM" id="Phobius"/>
    </source>
</evidence>
<organism evidence="4 5">
    <name type="scientific">Thermanaeromonas toyohensis ToBE</name>
    <dbReference type="NCBI Taxonomy" id="698762"/>
    <lineage>
        <taxon>Bacteria</taxon>
        <taxon>Bacillati</taxon>
        <taxon>Bacillota</taxon>
        <taxon>Clostridia</taxon>
        <taxon>Neomoorellales</taxon>
        <taxon>Neomoorellaceae</taxon>
        <taxon>Thermanaeromonas</taxon>
    </lineage>
</organism>
<keyword evidence="2" id="KW-0472">Membrane</keyword>
<dbReference type="Proteomes" id="UP000192569">
    <property type="component" value="Chromosome I"/>
</dbReference>
<keyword evidence="1" id="KW-0560">Oxidoreductase</keyword>
<dbReference type="PANTHER" id="PTHR42730:SF1">
    <property type="entry name" value="2-OXOGLUTARATE SYNTHASE SUBUNIT KORC"/>
    <property type="match status" value="1"/>
</dbReference>
<evidence type="ECO:0000313" key="5">
    <source>
        <dbReference type="Proteomes" id="UP000192569"/>
    </source>
</evidence>
<dbReference type="OrthoDB" id="9789125at2"/>
<dbReference type="GO" id="GO:0016903">
    <property type="term" value="F:oxidoreductase activity, acting on the aldehyde or oxo group of donors"/>
    <property type="evidence" value="ECO:0007669"/>
    <property type="project" value="InterPro"/>
</dbReference>